<dbReference type="EMBL" id="VSTH01000184">
    <property type="protein sequence ID" value="TYO61411.1"/>
    <property type="molecule type" value="Genomic_DNA"/>
</dbReference>
<keyword evidence="2" id="KW-1185">Reference proteome</keyword>
<dbReference type="GO" id="GO:0016829">
    <property type="term" value="F:lyase activity"/>
    <property type="evidence" value="ECO:0007669"/>
    <property type="project" value="UniProtKB-KW"/>
</dbReference>
<evidence type="ECO:0000313" key="1">
    <source>
        <dbReference type="EMBL" id="TYO61411.1"/>
    </source>
</evidence>
<dbReference type="InterPro" id="IPR008773">
    <property type="entry name" value="PhnI"/>
</dbReference>
<dbReference type="RefSeq" id="WP_148745171.1">
    <property type="nucleotide sequence ID" value="NZ_VSTH01000184.1"/>
</dbReference>
<dbReference type="PIRSF" id="PIRSF007313">
    <property type="entry name" value="PhnI"/>
    <property type="match status" value="1"/>
</dbReference>
<evidence type="ECO:0000313" key="2">
    <source>
        <dbReference type="Proteomes" id="UP000324797"/>
    </source>
</evidence>
<proteinExistence type="predicted"/>
<dbReference type="AlphaFoldDB" id="A0A5S4YAG6"/>
<organism evidence="1 2">
    <name type="scientific">Bradyrhizobium hipponense</name>
    <dbReference type="NCBI Taxonomy" id="2605638"/>
    <lineage>
        <taxon>Bacteria</taxon>
        <taxon>Pseudomonadati</taxon>
        <taxon>Pseudomonadota</taxon>
        <taxon>Alphaproteobacteria</taxon>
        <taxon>Hyphomicrobiales</taxon>
        <taxon>Nitrobacteraceae</taxon>
        <taxon>Bradyrhizobium</taxon>
    </lineage>
</organism>
<accession>A0A5S4YAG6</accession>
<gene>
    <name evidence="1" type="ORF">FXV83_38525</name>
</gene>
<protein>
    <submittedName>
        <fullName evidence="1">Carbon-phosphorus lyase complex subunit PhnI</fullName>
    </submittedName>
</protein>
<dbReference type="GO" id="GO:0019634">
    <property type="term" value="P:organic phosphonate metabolic process"/>
    <property type="evidence" value="ECO:0007669"/>
    <property type="project" value="InterPro"/>
</dbReference>
<keyword evidence="1" id="KW-0456">Lyase</keyword>
<name>A0A5S4YAG6_9BRAD</name>
<reference evidence="1 2" key="1">
    <citation type="submission" date="2019-08" db="EMBL/GenBank/DDBJ databases">
        <title>Bradyrhizobium hipponensis sp. nov., a rhizobium isolated from a Lupinus angustifolius root nodule in Tunisia.</title>
        <authorList>
            <person name="Off K."/>
            <person name="Rejili M."/>
            <person name="Mars M."/>
            <person name="Brachmann A."/>
            <person name="Marin M."/>
        </authorList>
    </citation>
    <scope>NUCLEOTIDE SEQUENCE [LARGE SCALE GENOMIC DNA]</scope>
    <source>
        <strain evidence="2">aSej3</strain>
    </source>
</reference>
<dbReference type="Pfam" id="PF05861">
    <property type="entry name" value="PhnI"/>
    <property type="match status" value="1"/>
</dbReference>
<sequence length="394" mass="42765">MITSIKGGEAAIAASHRLLAKRRRGNPAIVDLSVDQIREQLSLAVDRVMSEGSLYDPGLAALAIKQAEGDLTEAIYLLRAFRTTLTRFGHAKPVDTSAMVVRRRIATTHKDVPGGQLLGPTYDYTHRILDVALMGEAGSDDLSDLDGEGAEKNEGRNRDCMLDAAACALTRDCGVLARAEIVENARPDEEGKVADITRDPVVFPSRRDQRLQSLARGDEGFLMGLCYSTMRGYGRSHPFIAELRYGDVTVVLSIPELDISVGIGAIRLTECQTVHLTTRDGSLPPRYTRGYGLVFGHGERKAISMAMLDRALRSAELGETVAYPAQDDEFVLSHSDSVAASGLVQHLKLPHYVDFQAELQLLGQMRADYAERHADPGLKPVAGLAPIMEAQGGD</sequence>
<dbReference type="Proteomes" id="UP000324797">
    <property type="component" value="Unassembled WGS sequence"/>
</dbReference>
<comment type="caution">
    <text evidence="1">The sequence shown here is derived from an EMBL/GenBank/DDBJ whole genome shotgun (WGS) entry which is preliminary data.</text>
</comment>